<proteinExistence type="predicted"/>
<evidence type="ECO:0000256" key="1">
    <source>
        <dbReference type="SAM" id="MobiDB-lite"/>
    </source>
</evidence>
<evidence type="ECO:0000313" key="2">
    <source>
        <dbReference type="EMBL" id="KAJ4927715.1"/>
    </source>
</evidence>
<dbReference type="AlphaFoldDB" id="A0AAD6ANZ7"/>
<keyword evidence="3" id="KW-1185">Reference proteome</keyword>
<name>A0AAD6ANZ7_9TELE</name>
<sequence>MRLQGGQGCDMPAPLHRSPSSRASVSYATIFTVPSASYMRPAPHHSGYLGIINFQAVAPCTQRLHTARLAAWLGCLPLPRLLLLATVPSITGSQ</sequence>
<comment type="caution">
    <text evidence="2">The sequence shown here is derived from an EMBL/GenBank/DDBJ whole genome shotgun (WGS) entry which is preliminary data.</text>
</comment>
<dbReference type="EMBL" id="JAPTMU010000018">
    <property type="protein sequence ID" value="KAJ4927715.1"/>
    <property type="molecule type" value="Genomic_DNA"/>
</dbReference>
<evidence type="ECO:0000313" key="3">
    <source>
        <dbReference type="Proteomes" id="UP001219934"/>
    </source>
</evidence>
<organism evidence="2 3">
    <name type="scientific">Pogonophryne albipinna</name>
    <dbReference type="NCBI Taxonomy" id="1090488"/>
    <lineage>
        <taxon>Eukaryota</taxon>
        <taxon>Metazoa</taxon>
        <taxon>Chordata</taxon>
        <taxon>Craniata</taxon>
        <taxon>Vertebrata</taxon>
        <taxon>Euteleostomi</taxon>
        <taxon>Actinopterygii</taxon>
        <taxon>Neopterygii</taxon>
        <taxon>Teleostei</taxon>
        <taxon>Neoteleostei</taxon>
        <taxon>Acanthomorphata</taxon>
        <taxon>Eupercaria</taxon>
        <taxon>Perciformes</taxon>
        <taxon>Notothenioidei</taxon>
        <taxon>Pogonophryne</taxon>
    </lineage>
</organism>
<protein>
    <submittedName>
        <fullName evidence="2">Uncharacterized protein</fullName>
    </submittedName>
</protein>
<dbReference type="Proteomes" id="UP001219934">
    <property type="component" value="Unassembled WGS sequence"/>
</dbReference>
<feature type="region of interest" description="Disordered" evidence="1">
    <location>
        <begin position="1"/>
        <end position="20"/>
    </location>
</feature>
<feature type="non-terminal residue" evidence="2">
    <location>
        <position position="1"/>
    </location>
</feature>
<gene>
    <name evidence="2" type="ORF">JOQ06_015517</name>
</gene>
<accession>A0AAD6ANZ7</accession>
<reference evidence="2" key="1">
    <citation type="submission" date="2022-11" db="EMBL/GenBank/DDBJ databases">
        <title>Chromosome-level genome of Pogonophryne albipinna.</title>
        <authorList>
            <person name="Jo E."/>
        </authorList>
    </citation>
    <scope>NUCLEOTIDE SEQUENCE</scope>
    <source>
        <strain evidence="2">SGF0006</strain>
        <tissue evidence="2">Muscle</tissue>
    </source>
</reference>